<dbReference type="EMBL" id="BGPR01007275">
    <property type="protein sequence ID" value="GBN25701.1"/>
    <property type="molecule type" value="Genomic_DNA"/>
</dbReference>
<comment type="caution">
    <text evidence="3">The sequence shown here is derived from an EMBL/GenBank/DDBJ whole genome shotgun (WGS) entry which is preliminary data.</text>
</comment>
<dbReference type="GO" id="GO:0050660">
    <property type="term" value="F:flavin adenine dinucleotide binding"/>
    <property type="evidence" value="ECO:0007669"/>
    <property type="project" value="InterPro"/>
</dbReference>
<dbReference type="AlphaFoldDB" id="A0A4Y2MEZ7"/>
<sequence>MECDLKISNPEILDTLNLGCERSYNTPYANSPFLPLLILTLMRQKIAPKIAKTIKTEYDYIVVGSGAGGSAVAARLSEEPCVNVLLLEAGKVPPVLTDIPGFARFFIFSDIDWQYRTVPQKNTGKALINRQSYWPSGKVLGGNSVFSASVFERGNLRSYDDWAAQGAKGWSAQEVLPYFLKLENNWDSDVLENGFHSVGGPVTAQRPRYCSEIKEPLFEAAREMGYRIGDSNGEQQTGKYLQILSKAQRF</sequence>
<dbReference type="GO" id="GO:0016614">
    <property type="term" value="F:oxidoreductase activity, acting on CH-OH group of donors"/>
    <property type="evidence" value="ECO:0007669"/>
    <property type="project" value="InterPro"/>
</dbReference>
<dbReference type="Gene3D" id="3.50.50.60">
    <property type="entry name" value="FAD/NAD(P)-binding domain"/>
    <property type="match status" value="1"/>
</dbReference>
<dbReference type="InterPro" id="IPR036188">
    <property type="entry name" value="FAD/NAD-bd_sf"/>
</dbReference>
<dbReference type="OrthoDB" id="6431682at2759"/>
<evidence type="ECO:0000256" key="1">
    <source>
        <dbReference type="ARBA" id="ARBA00010790"/>
    </source>
</evidence>
<dbReference type="PANTHER" id="PTHR11552:SF217">
    <property type="entry name" value="GLUCOSE DEHYDROGENASE [FAD, QUINONE]"/>
    <property type="match status" value="1"/>
</dbReference>
<reference evidence="3 4" key="1">
    <citation type="journal article" date="2019" name="Sci. Rep.">
        <title>Orb-weaving spider Araneus ventricosus genome elucidates the spidroin gene catalogue.</title>
        <authorList>
            <person name="Kono N."/>
            <person name="Nakamura H."/>
            <person name="Ohtoshi R."/>
            <person name="Moran D.A.P."/>
            <person name="Shinohara A."/>
            <person name="Yoshida Y."/>
            <person name="Fujiwara M."/>
            <person name="Mori M."/>
            <person name="Tomita M."/>
            <person name="Arakawa K."/>
        </authorList>
    </citation>
    <scope>NUCLEOTIDE SEQUENCE [LARGE SCALE GENOMIC DNA]</scope>
</reference>
<evidence type="ECO:0000259" key="2">
    <source>
        <dbReference type="Pfam" id="PF00732"/>
    </source>
</evidence>
<dbReference type="InterPro" id="IPR012132">
    <property type="entry name" value="GMC_OxRdtase"/>
</dbReference>
<dbReference type="PANTHER" id="PTHR11552">
    <property type="entry name" value="GLUCOSE-METHANOL-CHOLINE GMC OXIDOREDUCTASE"/>
    <property type="match status" value="1"/>
</dbReference>
<organism evidence="3 4">
    <name type="scientific">Araneus ventricosus</name>
    <name type="common">Orbweaver spider</name>
    <name type="synonym">Epeira ventricosa</name>
    <dbReference type="NCBI Taxonomy" id="182803"/>
    <lineage>
        <taxon>Eukaryota</taxon>
        <taxon>Metazoa</taxon>
        <taxon>Ecdysozoa</taxon>
        <taxon>Arthropoda</taxon>
        <taxon>Chelicerata</taxon>
        <taxon>Arachnida</taxon>
        <taxon>Araneae</taxon>
        <taxon>Araneomorphae</taxon>
        <taxon>Entelegynae</taxon>
        <taxon>Araneoidea</taxon>
        <taxon>Araneidae</taxon>
        <taxon>Araneus</taxon>
    </lineage>
</organism>
<comment type="similarity">
    <text evidence="1">Belongs to the GMC oxidoreductase family.</text>
</comment>
<name>A0A4Y2MEZ7_ARAVE</name>
<proteinExistence type="inferred from homology"/>
<feature type="domain" description="Glucose-methanol-choline oxidoreductase N-terminal" evidence="2">
    <location>
        <begin position="58"/>
        <end position="239"/>
    </location>
</feature>
<gene>
    <name evidence="3" type="primary">Gld_55</name>
    <name evidence="3" type="ORF">AVEN_112936_1</name>
</gene>
<protein>
    <submittedName>
        <fullName evidence="3">Glucose dehydrogenase [FAD, quinone]</fullName>
    </submittedName>
</protein>
<accession>A0A4Y2MEZ7</accession>
<keyword evidence="4" id="KW-1185">Reference proteome</keyword>
<evidence type="ECO:0000313" key="3">
    <source>
        <dbReference type="EMBL" id="GBN25701.1"/>
    </source>
</evidence>
<dbReference type="InterPro" id="IPR000172">
    <property type="entry name" value="GMC_OxRdtase_N"/>
</dbReference>
<dbReference type="Proteomes" id="UP000499080">
    <property type="component" value="Unassembled WGS sequence"/>
</dbReference>
<dbReference type="Pfam" id="PF00732">
    <property type="entry name" value="GMC_oxred_N"/>
    <property type="match status" value="1"/>
</dbReference>
<evidence type="ECO:0000313" key="4">
    <source>
        <dbReference type="Proteomes" id="UP000499080"/>
    </source>
</evidence>
<dbReference type="SUPFAM" id="SSF51905">
    <property type="entry name" value="FAD/NAD(P)-binding domain"/>
    <property type="match status" value="1"/>
</dbReference>